<accession>A0A7K1LJQ7</accession>
<reference evidence="1 2" key="1">
    <citation type="submission" date="2019-12" db="EMBL/GenBank/DDBJ databases">
        <authorList>
            <person name="Li J."/>
            <person name="Shi Y."/>
            <person name="Xu G."/>
            <person name="Xiao D."/>
            <person name="Ran X."/>
        </authorList>
    </citation>
    <scope>NUCLEOTIDE SEQUENCE [LARGE SCALE GENOMIC DNA]</scope>
    <source>
        <strain evidence="1 2">JCM 15915</strain>
    </source>
</reference>
<dbReference type="InterPro" id="IPR002060">
    <property type="entry name" value="Squ/phyt_synthse"/>
</dbReference>
<dbReference type="Proteomes" id="UP000462152">
    <property type="component" value="Unassembled WGS sequence"/>
</dbReference>
<dbReference type="GO" id="GO:0016114">
    <property type="term" value="P:terpenoid biosynthetic process"/>
    <property type="evidence" value="ECO:0007669"/>
    <property type="project" value="UniProtKB-ARBA"/>
</dbReference>
<dbReference type="SFLD" id="SFLDS00005">
    <property type="entry name" value="Isoprenoid_Synthase_Type_I"/>
    <property type="match status" value="1"/>
</dbReference>
<dbReference type="Gene3D" id="1.10.600.10">
    <property type="entry name" value="Farnesyl Diphosphate Synthase"/>
    <property type="match status" value="1"/>
</dbReference>
<dbReference type="GO" id="GO:0004311">
    <property type="term" value="F:geranylgeranyl diphosphate synthase activity"/>
    <property type="evidence" value="ECO:0007669"/>
    <property type="project" value="InterPro"/>
</dbReference>
<sequence length="290" mass="32291">MGDLSRYTATCHSVSTRVIGKYSTSFGQATRLLGRPVRSRVRDLYAVVRVADEIVDGPAAEAGMNPDQIAAELDRFESDIAQAIENGFSANPVIQAFSDTVRVCAIQPQHIRAFFRSMRADTDKETYTDGELDDYIYGSAEVVGLMCLDIFLAGRDRTGEEHRTLVDGARHLGAAFQKINFLRDLAEDREELGRDYLGLDSEDDKDAALEDIRNDLDIARRSLPGLPASSRTGVTAAYLLFGELVRRLEQTSLAELRRRRVRVPDRVKAKILAQAVIESRTPRKESNRGL</sequence>
<dbReference type="OrthoDB" id="9807580at2"/>
<dbReference type="InterPro" id="IPR008949">
    <property type="entry name" value="Isoprenoid_synthase_dom_sf"/>
</dbReference>
<proteinExistence type="predicted"/>
<dbReference type="SFLD" id="SFLDG01018">
    <property type="entry name" value="Squalene/Phytoene_Synthase_Lik"/>
    <property type="match status" value="1"/>
</dbReference>
<dbReference type="SUPFAM" id="SSF48576">
    <property type="entry name" value="Terpenoid synthases"/>
    <property type="match status" value="1"/>
</dbReference>
<dbReference type="GO" id="GO:0051996">
    <property type="term" value="F:squalene synthase [NAD(P)H] activity"/>
    <property type="evidence" value="ECO:0007669"/>
    <property type="project" value="InterPro"/>
</dbReference>
<keyword evidence="2" id="KW-1185">Reference proteome</keyword>
<gene>
    <name evidence="1" type="ORF">GMA10_08640</name>
</gene>
<name>A0A7K1LJQ7_9MICC</name>
<dbReference type="Pfam" id="PF00494">
    <property type="entry name" value="SQS_PSY"/>
    <property type="match status" value="1"/>
</dbReference>
<dbReference type="PANTHER" id="PTHR31480">
    <property type="entry name" value="BIFUNCTIONAL LYCOPENE CYCLASE/PHYTOENE SYNTHASE"/>
    <property type="match status" value="1"/>
</dbReference>
<dbReference type="EMBL" id="WOGT01000004">
    <property type="protein sequence ID" value="MUN55273.1"/>
    <property type="molecule type" value="Genomic_DNA"/>
</dbReference>
<organism evidence="1 2">
    <name type="scientific">Rothia koreensis</name>
    <dbReference type="NCBI Taxonomy" id="592378"/>
    <lineage>
        <taxon>Bacteria</taxon>
        <taxon>Bacillati</taxon>
        <taxon>Actinomycetota</taxon>
        <taxon>Actinomycetes</taxon>
        <taxon>Micrococcales</taxon>
        <taxon>Micrococcaceae</taxon>
        <taxon>Rothia</taxon>
    </lineage>
</organism>
<comment type="caution">
    <text evidence="1">The sequence shown here is derived from an EMBL/GenBank/DDBJ whole genome shotgun (WGS) entry which is preliminary data.</text>
</comment>
<dbReference type="InterPro" id="IPR044843">
    <property type="entry name" value="Trans_IPPS_bact-type"/>
</dbReference>
<dbReference type="AlphaFoldDB" id="A0A7K1LJQ7"/>
<protein>
    <submittedName>
        <fullName evidence="1">Phytoene/squalene synthase family protein</fullName>
    </submittedName>
</protein>
<dbReference type="InterPro" id="IPR033904">
    <property type="entry name" value="Trans_IPPS_HH"/>
</dbReference>
<evidence type="ECO:0000313" key="2">
    <source>
        <dbReference type="Proteomes" id="UP000462152"/>
    </source>
</evidence>
<dbReference type="SFLD" id="SFLDG01212">
    <property type="entry name" value="Phytoene_synthase_like"/>
    <property type="match status" value="1"/>
</dbReference>
<dbReference type="RefSeq" id="WP_129316440.1">
    <property type="nucleotide sequence ID" value="NZ_NOIQ01000029.1"/>
</dbReference>
<dbReference type="CDD" id="cd00683">
    <property type="entry name" value="Trans_IPPS_HH"/>
    <property type="match status" value="1"/>
</dbReference>
<evidence type="ECO:0000313" key="1">
    <source>
        <dbReference type="EMBL" id="MUN55273.1"/>
    </source>
</evidence>